<feature type="transmembrane region" description="Helical" evidence="1">
    <location>
        <begin position="12"/>
        <end position="34"/>
    </location>
</feature>
<reference evidence="2" key="1">
    <citation type="submission" date="2021-10" db="EMBL/GenBank/DDBJ databases">
        <authorList>
            <person name="Piombo E."/>
        </authorList>
    </citation>
    <scope>NUCLEOTIDE SEQUENCE</scope>
</reference>
<evidence type="ECO:0008006" key="4">
    <source>
        <dbReference type="Google" id="ProtNLM"/>
    </source>
</evidence>
<accession>A0A9N9UT14</accession>
<evidence type="ECO:0000313" key="2">
    <source>
        <dbReference type="EMBL" id="CAG9996012.1"/>
    </source>
</evidence>
<organism evidence="2 3">
    <name type="scientific">Clonostachys byssicola</name>
    <dbReference type="NCBI Taxonomy" id="160290"/>
    <lineage>
        <taxon>Eukaryota</taxon>
        <taxon>Fungi</taxon>
        <taxon>Dikarya</taxon>
        <taxon>Ascomycota</taxon>
        <taxon>Pezizomycotina</taxon>
        <taxon>Sordariomycetes</taxon>
        <taxon>Hypocreomycetidae</taxon>
        <taxon>Hypocreales</taxon>
        <taxon>Bionectriaceae</taxon>
        <taxon>Clonostachys</taxon>
    </lineage>
</organism>
<keyword evidence="1" id="KW-0472">Membrane</keyword>
<evidence type="ECO:0000256" key="1">
    <source>
        <dbReference type="SAM" id="Phobius"/>
    </source>
</evidence>
<gene>
    <name evidence="2" type="ORF">CBYS24578_00004089</name>
</gene>
<protein>
    <recommendedName>
        <fullName evidence="4">Transmembrane protein</fullName>
    </recommendedName>
</protein>
<keyword evidence="1" id="KW-0812">Transmembrane</keyword>
<keyword evidence="3" id="KW-1185">Reference proteome</keyword>
<keyword evidence="1" id="KW-1133">Transmembrane helix</keyword>
<proteinExistence type="predicted"/>
<name>A0A9N9UT14_9HYPO</name>
<sequence length="184" mass="21440">MRRILLTSSQVSVLLTSFVVVSCTCALFLSGYVIQQRTLRDLRTAIRPRQPRHKPQMHLPDQFKKHTQRLADGTVVEIESDAEREANKRPVQHIEVAPTVSRAEDPRLEVRHTDKVVSREKLAIVEQLQADLAKKSWAAEHPDPLVKSRVPITRAERRRLIREELRKLSDAEELESVYYQRRMY</sequence>
<dbReference type="EMBL" id="CABFNO020001536">
    <property type="protein sequence ID" value="CAG9996012.1"/>
    <property type="molecule type" value="Genomic_DNA"/>
</dbReference>
<evidence type="ECO:0000313" key="3">
    <source>
        <dbReference type="Proteomes" id="UP000754883"/>
    </source>
</evidence>
<dbReference type="OrthoDB" id="5367275at2759"/>
<dbReference type="Proteomes" id="UP000754883">
    <property type="component" value="Unassembled WGS sequence"/>
</dbReference>
<dbReference type="PROSITE" id="PS51257">
    <property type="entry name" value="PROKAR_LIPOPROTEIN"/>
    <property type="match status" value="1"/>
</dbReference>
<dbReference type="AlphaFoldDB" id="A0A9N9UT14"/>
<comment type="caution">
    <text evidence="2">The sequence shown here is derived from an EMBL/GenBank/DDBJ whole genome shotgun (WGS) entry which is preliminary data.</text>
</comment>